<dbReference type="InterPro" id="IPR012968">
    <property type="entry name" value="FerIin_dom"/>
</dbReference>
<dbReference type="InterPro" id="IPR037723">
    <property type="entry name" value="C2D_Ferlin"/>
</dbReference>
<dbReference type="CDD" id="cd04017">
    <property type="entry name" value="C2D_Ferlin"/>
    <property type="match status" value="1"/>
</dbReference>
<dbReference type="SMART" id="SM00239">
    <property type="entry name" value="C2"/>
    <property type="match status" value="4"/>
</dbReference>
<sequence>IGVKVVEARQLQASGHILNPLVQVSYGEEIHNTSVKSATVDPWFDELMVFSAKKRPKELFEDFVEFKVFNSKSFRFDPIVGSFKLDVGATYDQPAHAYVNRWLILSNEEDSMSSASAGYLKISVVVLGPSDDCPDLSAKHGDSSDDIEANLLFPAGVSLQPSHFQITLFQAEDLPRMDAGTYQKFRKFFRFTSKPLKEMVDAYMIAAFAGREIRSKVVFTTEEPEFNQVLNLTFLFPSMSNNITLILRDCELVIGEYFLFPVVTGYLPTFGPAYVNFYGTVREFSAMGQEFDDAMNTGAMEGCAYRGRALIQVETLVGKYPDMPIHPVENSKIIQTRPLIRRRRFALHAVFHSATMIKEIDSAVEFEISIGNYGNKFETSIGPSPSTTQPTNAVFDGCAYYYLPWSPLRPYVSVGCHWEDITLRLEAMNQLLYTADALDAGIKELEKGIREQKSLKAQAQDFIRILNEFIVHIQEPLPSFKEGKDHPTVLDKHLRTRRETELGAILKTAFELKRSATDVNSGIKDLRTYEAIIRNLAIEPQDSLPDVILWMITGGDTRVAYQRIRAHDLLFSSHPMRRGRYCGRLHTLQLKYPGGKGQTIPALLRLRLWFGKETDQTEWTQIVDDSAEVMTFAETYENQVSILGNWVSRGPLMTRPKWSDASGYLSLPRENFKAPEGWEFQGDWFVDPEPSMLYDLDAGHSRFMVDTFQNMNRIPGGRWIPALTEWTDVRGDPAPVRDDVEAPPGWNWEDDWEVDMNRAVDEEGWEYAVEATLGGWGPVEKVYHLCRRRRWVRTRLLDPNAKEAQKPSVDYEGWEYAAMFNLRFHAHERKMDLVRRRRWHRRLVPTEGRPAIAPAFSMGEEAELKKKMIRAETEEEEKAEDEEAARNKANLFSSPRLFLIPKEAHKYQLRAYIYQARDVIPSDHDGTSDPFATVIFLNQSASTERVKNTLSPTWDQTLILHEIEIDGPIEAVAENPPSVVIEFFDHDKYGKSEFLGRTSGCPVVQREMQSRKPPKLTWLPITKGSLEAGELLAAFELLVGDSEMDLPYLPPKRGELFIVPSGIRPILQRTAVEILAWGLRNMDAYDFLAIRSPSVEFEIGGHETATSPITNFKKKPNFSETALFLDVNLPKDDCYLPPLNIRAKDSRAFGNTPMVGSTVIRSLQKYRLDGSVVRCPEPPSCQGIRDGHGQSPVMLRDKNKPSEVLVDLEAGSDHGEASGGTPTTTVAKVEDSGTASLVSTSELLKNGERAHIIEEAAGGLGNQGTASASHSMATVGSNKGSKGQEMDNTLDWWSKYYAAAGEKKQLSASFFAGGYKPLKLYNCNDKPCGQFKGTMRVYPLPGNPNDPMPPKAFGELPSSEPNEVLVRLYAIRARHLTPSDPGGEADPYIVVKCGKNELSSKKDYRSETLDPVFGQIFEFNTSIPVNKDVTVQVWDYDLTSYDDLIGETKIDLENRIITKHRGTCGISEQYHISGPYVWRDSQKPYQILQSVCRMRNLPPPEYRSNSLIVMGEQRYPLSAFEPEGTNLPSTVGPPEERLALHILHLFQLVPEHVETRPLYNPSYPGLVQGKLELFVDIFPKNIGRPGLPVDTSPRKATKYELRIIIWNTYDVQLTETNILGEEMSDIYVRGSLAGLEDSVQTTDTHYRYRAGQLDSDLWDDDLISRDDQIGEVSFLLTNLKPPARRREKCDYKTMLDVPNGEAAAGTDKVLAKPLNLFECKRIYGFWPLMYSNTEGKIVQTGKVEMEMELVPQEEAKKRPAGRGRSDPNENPKLPEPKRPADSFFWLTSPWKTFKFIIWRNNKCLILTIIIVIFLVLFLFLFIYSFPGFVAERAVGWLFFWVPDSRAVPGFKDLRASDEGDWWNARILP</sequence>
<gene>
    <name evidence="10" type="ORF">CTOB1V02_LOCUS5763</name>
</gene>
<dbReference type="EMBL" id="OB661290">
    <property type="protein sequence ID" value="CAD7227869.1"/>
    <property type="molecule type" value="Genomic_DNA"/>
</dbReference>
<evidence type="ECO:0000256" key="5">
    <source>
        <dbReference type="ARBA" id="ARBA00022837"/>
    </source>
</evidence>
<dbReference type="SMART" id="SM01201">
    <property type="entry name" value="FerB"/>
    <property type="match status" value="1"/>
</dbReference>
<dbReference type="GO" id="GO:0016020">
    <property type="term" value="C:membrane"/>
    <property type="evidence" value="ECO:0007669"/>
    <property type="project" value="UniProtKB-SubCell"/>
</dbReference>
<evidence type="ECO:0000256" key="7">
    <source>
        <dbReference type="ARBA" id="ARBA00023136"/>
    </source>
</evidence>
<evidence type="ECO:0000256" key="8">
    <source>
        <dbReference type="SAM" id="MobiDB-lite"/>
    </source>
</evidence>
<dbReference type="InterPro" id="IPR000008">
    <property type="entry name" value="C2_dom"/>
</dbReference>
<dbReference type="Pfam" id="PF08151">
    <property type="entry name" value="FerI"/>
    <property type="match status" value="1"/>
</dbReference>
<dbReference type="InterPro" id="IPR037724">
    <property type="entry name" value="C2E_Ferlin"/>
</dbReference>
<dbReference type="SMART" id="SM01202">
    <property type="entry name" value="FerI"/>
    <property type="match status" value="1"/>
</dbReference>
<dbReference type="InterPro" id="IPR032362">
    <property type="entry name" value="Ferlin_C"/>
</dbReference>
<proteinExistence type="predicted"/>
<protein>
    <submittedName>
        <fullName evidence="10">Uncharacterized protein</fullName>
    </submittedName>
</protein>
<dbReference type="PANTHER" id="PTHR12546:SF33">
    <property type="entry name" value="SPERM VESICLE FUSION PROTEIN FER-1"/>
    <property type="match status" value="1"/>
</dbReference>
<evidence type="ECO:0000256" key="2">
    <source>
        <dbReference type="ARBA" id="ARBA00022692"/>
    </source>
</evidence>
<evidence type="ECO:0000256" key="3">
    <source>
        <dbReference type="ARBA" id="ARBA00022723"/>
    </source>
</evidence>
<evidence type="ECO:0000256" key="1">
    <source>
        <dbReference type="ARBA" id="ARBA00004167"/>
    </source>
</evidence>
<dbReference type="PANTHER" id="PTHR12546">
    <property type="entry name" value="FER-1-LIKE"/>
    <property type="match status" value="1"/>
</dbReference>
<evidence type="ECO:0000313" key="10">
    <source>
        <dbReference type="EMBL" id="CAD7227869.1"/>
    </source>
</evidence>
<evidence type="ECO:0000256" key="9">
    <source>
        <dbReference type="SAM" id="Phobius"/>
    </source>
</evidence>
<evidence type="ECO:0000256" key="4">
    <source>
        <dbReference type="ARBA" id="ARBA00022737"/>
    </source>
</evidence>
<dbReference type="SMART" id="SM00694">
    <property type="entry name" value="DysFC"/>
    <property type="match status" value="2"/>
</dbReference>
<dbReference type="GO" id="GO:0007009">
    <property type="term" value="P:plasma membrane organization"/>
    <property type="evidence" value="ECO:0007669"/>
    <property type="project" value="TreeGrafter"/>
</dbReference>
<feature type="region of interest" description="Disordered" evidence="8">
    <location>
        <begin position="1261"/>
        <end position="1284"/>
    </location>
</feature>
<evidence type="ECO:0000256" key="6">
    <source>
        <dbReference type="ARBA" id="ARBA00022989"/>
    </source>
</evidence>
<name>A0A7R8ZKE5_9CRUS</name>
<accession>A0A7R8ZKE5</accession>
<dbReference type="Pfam" id="PF22901">
    <property type="entry name" value="dsrm_Ferlin"/>
    <property type="match status" value="1"/>
</dbReference>
<reference evidence="10" key="1">
    <citation type="submission" date="2020-11" db="EMBL/GenBank/DDBJ databases">
        <authorList>
            <person name="Tran Van P."/>
        </authorList>
    </citation>
    <scope>NUCLEOTIDE SEQUENCE</scope>
</reference>
<dbReference type="Pfam" id="PF08150">
    <property type="entry name" value="FerB"/>
    <property type="match status" value="1"/>
</dbReference>
<dbReference type="SUPFAM" id="SSF49562">
    <property type="entry name" value="C2 domain (Calcium/lipid-binding domain, CaLB)"/>
    <property type="match status" value="6"/>
</dbReference>
<dbReference type="InterPro" id="IPR055072">
    <property type="entry name" value="Ferlin_DSRM"/>
</dbReference>
<dbReference type="InterPro" id="IPR037721">
    <property type="entry name" value="Ferlin"/>
</dbReference>
<dbReference type="FunFam" id="2.60.40.150:FF:000026">
    <property type="entry name" value="dysferlin isoform X2"/>
    <property type="match status" value="1"/>
</dbReference>
<dbReference type="PROSITE" id="PS50004">
    <property type="entry name" value="C2"/>
    <property type="match status" value="4"/>
</dbReference>
<keyword evidence="5" id="KW-0106">Calcium</keyword>
<dbReference type="Pfam" id="PF00168">
    <property type="entry name" value="C2"/>
    <property type="match status" value="4"/>
</dbReference>
<dbReference type="CDD" id="cd04037">
    <property type="entry name" value="C2E_Ferlin"/>
    <property type="match status" value="1"/>
</dbReference>
<keyword evidence="4" id="KW-0677">Repeat</keyword>
<feature type="non-terminal residue" evidence="10">
    <location>
        <position position="1"/>
    </location>
</feature>
<dbReference type="SMART" id="SM00693">
    <property type="entry name" value="DysFN"/>
    <property type="match status" value="2"/>
</dbReference>
<dbReference type="OrthoDB" id="10059618at2759"/>
<comment type="subcellular location">
    <subcellularLocation>
        <location evidence="1">Membrane</location>
        <topology evidence="1">Single-pass membrane protein</topology>
    </subcellularLocation>
</comment>
<dbReference type="InterPro" id="IPR035892">
    <property type="entry name" value="C2_domain_sf"/>
</dbReference>
<keyword evidence="3" id="KW-0479">Metal-binding</keyword>
<dbReference type="GO" id="GO:0061025">
    <property type="term" value="P:membrane fusion"/>
    <property type="evidence" value="ECO:0007669"/>
    <property type="project" value="TreeGrafter"/>
</dbReference>
<keyword evidence="2 9" id="KW-0812">Transmembrane</keyword>
<dbReference type="Pfam" id="PF16165">
    <property type="entry name" value="Ferlin_C"/>
    <property type="match status" value="1"/>
</dbReference>
<dbReference type="InterPro" id="IPR006614">
    <property type="entry name" value="Peroxin/Ferlin"/>
</dbReference>
<feature type="compositionally biased region" description="Polar residues" evidence="8">
    <location>
        <begin position="1263"/>
        <end position="1281"/>
    </location>
</feature>
<keyword evidence="6 9" id="KW-1133">Transmembrane helix</keyword>
<dbReference type="Gene3D" id="2.60.40.150">
    <property type="entry name" value="C2 domain"/>
    <property type="match status" value="3"/>
</dbReference>
<dbReference type="GO" id="GO:0046872">
    <property type="term" value="F:metal ion binding"/>
    <property type="evidence" value="ECO:0007669"/>
    <property type="project" value="UniProtKB-KW"/>
</dbReference>
<keyword evidence="7 9" id="KW-0472">Membrane</keyword>
<organism evidence="10">
    <name type="scientific">Cyprideis torosa</name>
    <dbReference type="NCBI Taxonomy" id="163714"/>
    <lineage>
        <taxon>Eukaryota</taxon>
        <taxon>Metazoa</taxon>
        <taxon>Ecdysozoa</taxon>
        <taxon>Arthropoda</taxon>
        <taxon>Crustacea</taxon>
        <taxon>Oligostraca</taxon>
        <taxon>Ostracoda</taxon>
        <taxon>Podocopa</taxon>
        <taxon>Podocopida</taxon>
        <taxon>Cytherocopina</taxon>
        <taxon>Cytheroidea</taxon>
        <taxon>Cytherideidae</taxon>
        <taxon>Cyprideis</taxon>
    </lineage>
</organism>
<dbReference type="InterPro" id="IPR012561">
    <property type="entry name" value="Ferlin_B-domain"/>
</dbReference>
<feature type="transmembrane region" description="Helical" evidence="9">
    <location>
        <begin position="1804"/>
        <end position="1823"/>
    </location>
</feature>
<feature type="region of interest" description="Disordered" evidence="8">
    <location>
        <begin position="1753"/>
        <end position="1776"/>
    </location>
</feature>